<dbReference type="PROSITE" id="PS00028">
    <property type="entry name" value="ZINC_FINGER_C2H2_1"/>
    <property type="match status" value="10"/>
</dbReference>
<gene>
    <name evidence="16 17 18 19" type="primary">gzf1</name>
</gene>
<dbReference type="InterPro" id="IPR036236">
    <property type="entry name" value="Znf_C2H2_sf"/>
</dbReference>
<dbReference type="SUPFAM" id="SSF54695">
    <property type="entry name" value="POZ domain"/>
    <property type="match status" value="1"/>
</dbReference>
<dbReference type="InterPro" id="IPR011333">
    <property type="entry name" value="SKP1/BTB/POZ_sf"/>
</dbReference>
<feature type="compositionally biased region" description="Basic and acidic residues" evidence="12">
    <location>
        <begin position="172"/>
        <end position="185"/>
    </location>
</feature>
<evidence type="ECO:0000256" key="1">
    <source>
        <dbReference type="ARBA" id="ARBA00004123"/>
    </source>
</evidence>
<dbReference type="OrthoDB" id="6425912at2759"/>
<evidence type="ECO:0000259" key="14">
    <source>
        <dbReference type="PROSITE" id="PS50157"/>
    </source>
</evidence>
<dbReference type="PROSITE" id="PS50157">
    <property type="entry name" value="ZINC_FINGER_C2H2_2"/>
    <property type="match status" value="10"/>
</dbReference>
<proteinExistence type="inferred from homology"/>
<dbReference type="SUPFAM" id="SSF57667">
    <property type="entry name" value="beta-beta-alpha zinc fingers"/>
    <property type="match status" value="5"/>
</dbReference>
<keyword evidence="5 11" id="KW-0863">Zinc-finger</keyword>
<feature type="domain" description="C2H2-type" evidence="14">
    <location>
        <begin position="364"/>
        <end position="392"/>
    </location>
</feature>
<evidence type="ECO:0000256" key="8">
    <source>
        <dbReference type="ARBA" id="ARBA00023125"/>
    </source>
</evidence>
<sequence>MNDDRLQIISLSHHQSLLEAMHQLRIMGHLCDITVQVDYQGEIKDFEAHRVVIAASSGYFKSIFLADEPVKKAQLFDVPTSAFDAFLQYVYTGQVEVARSMVDNISKMAELLDCVDLVDACKAVSDLVVVNDTETVAPDGLAESDASHEVPPPKRRGRRPTQSKPAVSKDPQASKELEKTTEKKGKAPGRRLSNRLASRKEPVGLPKAKRARRGRTKASEGSSEKPKDGEEGTEIAAAVLGMEQNDDGTFASQSSGSDSESSSSSSDHDLRDDPQDTDFRPDKDGEGEVGEEAAKEGRVPRVAFQCEKCDRPFLYEKSFLKHVRQNHGEQPEVTYRCGTCQQTFANRCNLKIHERHVHSEERLFPCDVCTKAFKRKKDVKRHRRQVHEGGGERHHCPVCGKALSSRTALTLHERTHTGQRPYGCLECGAKFSQSSALKTHRRIHTGEKPFACDQCEARFTQNHMLAYHKRCHTGEKPFMCESCGKSFASKEYLKHHARIHSGSRPYKCEICERAFAQRNSLHQHMKTHTGERPYHCTDCEKKFTQLNALQRHQRIHTGEKPYMCTLCNRTFTDKSTLRRHAMTHDKETPWRNFLMVLKDNVEDTGKKPRAPAAKREKTAPKEEPPHTQEPPKTGVQVQAQVTDEPVTLSAEWGSHGTITLVSHGALSGFTVIQTEMPAGTQLQPLVTADGSPVTVPLSLPISVSRAVSSSSSAAATVPITVPVSVSDAILAQTQTQTPPGPAAILAPGTVTVSTPTLEAAMEAGEIQCVTVGGAELEVEADAGDSGV</sequence>
<dbReference type="PANTHER" id="PTHR16515">
    <property type="entry name" value="PR DOMAIN ZINC FINGER PROTEIN"/>
    <property type="match status" value="1"/>
</dbReference>
<feature type="domain" description="C2H2-type" evidence="14">
    <location>
        <begin position="534"/>
        <end position="561"/>
    </location>
</feature>
<keyword evidence="15" id="KW-1185">Reference proteome</keyword>
<dbReference type="Pfam" id="PF00096">
    <property type="entry name" value="zf-C2H2"/>
    <property type="match status" value="7"/>
</dbReference>
<feature type="compositionally biased region" description="Low complexity" evidence="12">
    <location>
        <begin position="252"/>
        <end position="265"/>
    </location>
</feature>
<evidence type="ECO:0000256" key="11">
    <source>
        <dbReference type="PROSITE-ProRule" id="PRU00042"/>
    </source>
</evidence>
<feature type="domain" description="C2H2-type" evidence="14">
    <location>
        <begin position="304"/>
        <end position="331"/>
    </location>
</feature>
<feature type="domain" description="C2H2-type" evidence="14">
    <location>
        <begin position="506"/>
        <end position="533"/>
    </location>
</feature>
<evidence type="ECO:0000256" key="2">
    <source>
        <dbReference type="ARBA" id="ARBA00006991"/>
    </source>
</evidence>
<keyword evidence="9" id="KW-0804">Transcription</keyword>
<evidence type="ECO:0000256" key="7">
    <source>
        <dbReference type="ARBA" id="ARBA00023015"/>
    </source>
</evidence>
<dbReference type="Gene3D" id="3.30.710.10">
    <property type="entry name" value="Potassium Channel Kv1.1, Chain A"/>
    <property type="match status" value="1"/>
</dbReference>
<evidence type="ECO:0000313" key="15">
    <source>
        <dbReference type="Proteomes" id="UP000515152"/>
    </source>
</evidence>
<feature type="compositionally biased region" description="Basic residues" evidence="12">
    <location>
        <begin position="207"/>
        <end position="216"/>
    </location>
</feature>
<dbReference type="GO" id="GO:0003677">
    <property type="term" value="F:DNA binding"/>
    <property type="evidence" value="ECO:0007669"/>
    <property type="project" value="UniProtKB-KW"/>
</dbReference>
<keyword evidence="8" id="KW-0238">DNA-binding</keyword>
<reference evidence="16 17" key="1">
    <citation type="submission" date="2025-04" db="UniProtKB">
        <authorList>
            <consortium name="RefSeq"/>
        </authorList>
    </citation>
    <scope>IDENTIFICATION</scope>
</reference>
<dbReference type="GO" id="GO:0005634">
    <property type="term" value="C:nucleus"/>
    <property type="evidence" value="ECO:0007669"/>
    <property type="project" value="UniProtKB-SubCell"/>
</dbReference>
<keyword evidence="4" id="KW-0677">Repeat</keyword>
<evidence type="ECO:0000313" key="19">
    <source>
        <dbReference type="RefSeq" id="XP_042565884.1"/>
    </source>
</evidence>
<keyword evidence="10" id="KW-0539">Nucleus</keyword>
<feature type="region of interest" description="Disordered" evidence="12">
    <location>
        <begin position="139"/>
        <end position="232"/>
    </location>
</feature>
<evidence type="ECO:0000256" key="10">
    <source>
        <dbReference type="ARBA" id="ARBA00023242"/>
    </source>
</evidence>
<protein>
    <submittedName>
        <fullName evidence="16 18">GDNF-inducible zinc finger protein 1 isoform X1</fullName>
    </submittedName>
    <submittedName>
        <fullName evidence="17">GDNF-inducible zinc finger protein 1 isoform X2</fullName>
    </submittedName>
</protein>
<dbReference type="GeneID" id="105899553"/>
<dbReference type="PANTHER" id="PTHR16515:SF66">
    <property type="entry name" value="C2H2-TYPE DOMAIN-CONTAINING PROTEIN"/>
    <property type="match status" value="1"/>
</dbReference>
<feature type="domain" description="C2H2-type" evidence="14">
    <location>
        <begin position="478"/>
        <end position="505"/>
    </location>
</feature>
<dbReference type="KEGG" id="char:105899553"/>
<dbReference type="FunFam" id="3.30.160.60:FF:000358">
    <property type="entry name" value="zinc finger protein 24"/>
    <property type="match status" value="1"/>
</dbReference>
<dbReference type="FunFam" id="3.30.160.60:FF:000709">
    <property type="entry name" value="GDNF-inducible zinc finger protein 1"/>
    <property type="match status" value="1"/>
</dbReference>
<evidence type="ECO:0000256" key="6">
    <source>
        <dbReference type="ARBA" id="ARBA00022833"/>
    </source>
</evidence>
<dbReference type="CTD" id="64412"/>
<evidence type="ECO:0000256" key="5">
    <source>
        <dbReference type="ARBA" id="ARBA00022771"/>
    </source>
</evidence>
<organism evidence="15 19">
    <name type="scientific">Clupea harengus</name>
    <name type="common">Atlantic herring</name>
    <dbReference type="NCBI Taxonomy" id="7950"/>
    <lineage>
        <taxon>Eukaryota</taxon>
        <taxon>Metazoa</taxon>
        <taxon>Chordata</taxon>
        <taxon>Craniata</taxon>
        <taxon>Vertebrata</taxon>
        <taxon>Euteleostomi</taxon>
        <taxon>Actinopterygii</taxon>
        <taxon>Neopterygii</taxon>
        <taxon>Teleostei</taxon>
        <taxon>Clupei</taxon>
        <taxon>Clupeiformes</taxon>
        <taxon>Clupeoidei</taxon>
        <taxon>Clupeidae</taxon>
        <taxon>Clupea</taxon>
    </lineage>
</organism>
<evidence type="ECO:0000256" key="9">
    <source>
        <dbReference type="ARBA" id="ARBA00023163"/>
    </source>
</evidence>
<dbReference type="InterPro" id="IPR050331">
    <property type="entry name" value="Zinc_finger"/>
</dbReference>
<name>A0A6P8GIF6_CLUHA</name>
<evidence type="ECO:0000259" key="13">
    <source>
        <dbReference type="PROSITE" id="PS50097"/>
    </source>
</evidence>
<dbReference type="FunFam" id="3.30.160.60:FF:002343">
    <property type="entry name" value="Zinc finger protein 33A"/>
    <property type="match status" value="2"/>
</dbReference>
<feature type="domain" description="BTB" evidence="13">
    <location>
        <begin position="31"/>
        <end position="99"/>
    </location>
</feature>
<dbReference type="PROSITE" id="PS50097">
    <property type="entry name" value="BTB"/>
    <property type="match status" value="1"/>
</dbReference>
<keyword evidence="7" id="KW-0805">Transcription regulation</keyword>
<feature type="domain" description="C2H2-type" evidence="14">
    <location>
        <begin position="394"/>
        <end position="421"/>
    </location>
</feature>
<dbReference type="GeneTree" id="ENSGT00950000183169"/>
<evidence type="ECO:0000313" key="18">
    <source>
        <dbReference type="RefSeq" id="XP_042565883.1"/>
    </source>
</evidence>
<dbReference type="GO" id="GO:0000122">
    <property type="term" value="P:negative regulation of transcription by RNA polymerase II"/>
    <property type="evidence" value="ECO:0007669"/>
    <property type="project" value="UniProtKB-ARBA"/>
</dbReference>
<dbReference type="FunFam" id="3.30.160.60:FF:001818">
    <property type="entry name" value="GDNF-inducible zinc finger protein 1 isoform X1"/>
    <property type="match status" value="1"/>
</dbReference>
<dbReference type="RefSeq" id="XP_042565883.1">
    <property type="nucleotide sequence ID" value="XM_042709949.1"/>
</dbReference>
<dbReference type="FunFam" id="3.30.160.60:FF:000759">
    <property type="entry name" value="zinc finger protein 16"/>
    <property type="match status" value="1"/>
</dbReference>
<dbReference type="RefSeq" id="XP_012682207.1">
    <property type="nucleotide sequence ID" value="XM_012826753.3"/>
</dbReference>
<feature type="domain" description="C2H2-type" evidence="14">
    <location>
        <begin position="450"/>
        <end position="477"/>
    </location>
</feature>
<keyword evidence="3" id="KW-0479">Metal-binding</keyword>
<dbReference type="FunFam" id="3.30.160.60:FF:000322">
    <property type="entry name" value="GDNF-inducible zinc finger protein 1"/>
    <property type="match status" value="1"/>
</dbReference>
<feature type="domain" description="C2H2-type" evidence="14">
    <location>
        <begin position="422"/>
        <end position="449"/>
    </location>
</feature>
<dbReference type="GO" id="GO:0008270">
    <property type="term" value="F:zinc ion binding"/>
    <property type="evidence" value="ECO:0007669"/>
    <property type="project" value="UniProtKB-KW"/>
</dbReference>
<dbReference type="SMART" id="SM00355">
    <property type="entry name" value="ZnF_C2H2"/>
    <property type="match status" value="10"/>
</dbReference>
<comment type="similarity">
    <text evidence="2">Belongs to the krueppel C2H2-type zinc-finger protein family.</text>
</comment>
<evidence type="ECO:0000256" key="4">
    <source>
        <dbReference type="ARBA" id="ARBA00022737"/>
    </source>
</evidence>
<evidence type="ECO:0000313" key="17">
    <source>
        <dbReference type="RefSeq" id="XP_031437174.1"/>
    </source>
</evidence>
<evidence type="ECO:0000256" key="12">
    <source>
        <dbReference type="SAM" id="MobiDB-lite"/>
    </source>
</evidence>
<dbReference type="RefSeq" id="XP_042565884.1">
    <property type="nucleotide sequence ID" value="XM_042709950.1"/>
</dbReference>
<dbReference type="InterPro" id="IPR000210">
    <property type="entry name" value="BTB/POZ_dom"/>
</dbReference>
<feature type="compositionally biased region" description="Basic and acidic residues" evidence="12">
    <location>
        <begin position="613"/>
        <end position="626"/>
    </location>
</feature>
<dbReference type="Proteomes" id="UP000515152">
    <property type="component" value="Chromosome 15"/>
</dbReference>
<feature type="domain" description="C2H2-type" evidence="14">
    <location>
        <begin position="562"/>
        <end position="589"/>
    </location>
</feature>
<evidence type="ECO:0000256" key="3">
    <source>
        <dbReference type="ARBA" id="ARBA00022723"/>
    </source>
</evidence>
<evidence type="ECO:0000313" key="16">
    <source>
        <dbReference type="RefSeq" id="XP_012682207.1"/>
    </source>
</evidence>
<dbReference type="RefSeq" id="XP_031437174.1">
    <property type="nucleotide sequence ID" value="XM_031581314.2"/>
</dbReference>
<dbReference type="InterPro" id="IPR013087">
    <property type="entry name" value="Znf_C2H2_type"/>
</dbReference>
<feature type="region of interest" description="Disordered" evidence="12">
    <location>
        <begin position="601"/>
        <end position="636"/>
    </location>
</feature>
<dbReference type="Pfam" id="PF00651">
    <property type="entry name" value="BTB"/>
    <property type="match status" value="1"/>
</dbReference>
<accession>A0A6P8GIF6</accession>
<feature type="compositionally biased region" description="Basic and acidic residues" evidence="12">
    <location>
        <begin position="266"/>
        <end position="296"/>
    </location>
</feature>
<dbReference type="SMART" id="SM00225">
    <property type="entry name" value="BTB"/>
    <property type="match status" value="1"/>
</dbReference>
<dbReference type="AlphaFoldDB" id="A0A6P8GIF6"/>
<dbReference type="Gene3D" id="3.30.160.60">
    <property type="entry name" value="Classic Zinc Finger"/>
    <property type="match status" value="9"/>
</dbReference>
<keyword evidence="6" id="KW-0862">Zinc</keyword>
<feature type="region of interest" description="Disordered" evidence="12">
    <location>
        <begin position="246"/>
        <end position="296"/>
    </location>
</feature>
<comment type="subcellular location">
    <subcellularLocation>
        <location evidence="1">Nucleus</location>
    </subcellularLocation>
</comment>
<feature type="domain" description="C2H2-type" evidence="14">
    <location>
        <begin position="335"/>
        <end position="363"/>
    </location>
</feature>